<protein>
    <submittedName>
        <fullName evidence="2">Putative F-box domain-containing protein</fullName>
    </submittedName>
</protein>
<accession>A0A2P6R798</accession>
<dbReference type="EMBL" id="PDCK01000041">
    <property type="protein sequence ID" value="PRQ42279.1"/>
    <property type="molecule type" value="Genomic_DNA"/>
</dbReference>
<dbReference type="InterPro" id="IPR017451">
    <property type="entry name" value="F-box-assoc_interact_dom"/>
</dbReference>
<dbReference type="SUPFAM" id="SSF81383">
    <property type="entry name" value="F-box domain"/>
    <property type="match status" value="1"/>
</dbReference>
<dbReference type="SMART" id="SM00256">
    <property type="entry name" value="FBOX"/>
    <property type="match status" value="1"/>
</dbReference>
<organism evidence="2 3">
    <name type="scientific">Rosa chinensis</name>
    <name type="common">China rose</name>
    <dbReference type="NCBI Taxonomy" id="74649"/>
    <lineage>
        <taxon>Eukaryota</taxon>
        <taxon>Viridiplantae</taxon>
        <taxon>Streptophyta</taxon>
        <taxon>Embryophyta</taxon>
        <taxon>Tracheophyta</taxon>
        <taxon>Spermatophyta</taxon>
        <taxon>Magnoliopsida</taxon>
        <taxon>eudicotyledons</taxon>
        <taxon>Gunneridae</taxon>
        <taxon>Pentapetalae</taxon>
        <taxon>rosids</taxon>
        <taxon>fabids</taxon>
        <taxon>Rosales</taxon>
        <taxon>Rosaceae</taxon>
        <taxon>Rosoideae</taxon>
        <taxon>Rosoideae incertae sedis</taxon>
        <taxon>Rosa</taxon>
    </lineage>
</organism>
<dbReference type="InterPro" id="IPR036047">
    <property type="entry name" value="F-box-like_dom_sf"/>
</dbReference>
<dbReference type="Pfam" id="PF00646">
    <property type="entry name" value="F-box"/>
    <property type="match status" value="1"/>
</dbReference>
<dbReference type="AlphaFoldDB" id="A0A2P6R798"/>
<dbReference type="Pfam" id="PF07734">
    <property type="entry name" value="FBA_1"/>
    <property type="match status" value="1"/>
</dbReference>
<dbReference type="STRING" id="74649.A0A2P6R798"/>
<dbReference type="PANTHER" id="PTHR31672:SF13">
    <property type="entry name" value="F-BOX PROTEIN CPR30-LIKE"/>
    <property type="match status" value="1"/>
</dbReference>
<gene>
    <name evidence="2" type="ORF">RchiOBHm_Chr3g0455891</name>
</gene>
<evidence type="ECO:0000259" key="1">
    <source>
        <dbReference type="PROSITE" id="PS50181"/>
    </source>
</evidence>
<feature type="domain" description="F-box" evidence="1">
    <location>
        <begin position="1"/>
        <end position="47"/>
    </location>
</feature>
<dbReference type="InterPro" id="IPR050796">
    <property type="entry name" value="SCF_F-box_component"/>
</dbReference>
<proteinExistence type="predicted"/>
<dbReference type="PANTHER" id="PTHR31672">
    <property type="entry name" value="BNACNNG10540D PROTEIN"/>
    <property type="match status" value="1"/>
</dbReference>
<dbReference type="OMA" id="EFPTHEM"/>
<reference evidence="2 3" key="1">
    <citation type="journal article" date="2018" name="Nat. Genet.">
        <title>The Rosa genome provides new insights in the design of modern roses.</title>
        <authorList>
            <person name="Bendahmane M."/>
        </authorList>
    </citation>
    <scope>NUCLEOTIDE SEQUENCE [LARGE SCALE GENOMIC DNA]</scope>
    <source>
        <strain evidence="3">cv. Old Blush</strain>
    </source>
</reference>
<name>A0A2P6R798_ROSCH</name>
<evidence type="ECO:0000313" key="2">
    <source>
        <dbReference type="EMBL" id="PRQ42279.1"/>
    </source>
</evidence>
<dbReference type="PROSITE" id="PS50181">
    <property type="entry name" value="FBOX"/>
    <property type="match status" value="1"/>
</dbReference>
<dbReference type="InterPro" id="IPR001810">
    <property type="entry name" value="F-box_dom"/>
</dbReference>
<dbReference type="CDD" id="cd22157">
    <property type="entry name" value="F-box_AtFBW1-like"/>
    <property type="match status" value="1"/>
</dbReference>
<dbReference type="Gramene" id="PRQ42279">
    <property type="protein sequence ID" value="PRQ42279"/>
    <property type="gene ID" value="RchiOBHm_Chr3g0455891"/>
</dbReference>
<dbReference type="NCBIfam" id="TIGR01640">
    <property type="entry name" value="F_box_assoc_1"/>
    <property type="match status" value="1"/>
</dbReference>
<evidence type="ECO:0000313" key="3">
    <source>
        <dbReference type="Proteomes" id="UP000238479"/>
    </source>
</evidence>
<dbReference type="Proteomes" id="UP000238479">
    <property type="component" value="Chromosome 3"/>
</dbReference>
<keyword evidence="3" id="KW-1185">Reference proteome</keyword>
<dbReference type="InterPro" id="IPR006527">
    <property type="entry name" value="F-box-assoc_dom_typ1"/>
</dbReference>
<comment type="caution">
    <text evidence="2">The sequence shown here is derived from an EMBL/GenBank/DDBJ whole genome shotgun (WGS) entry which is preliminary data.</text>
</comment>
<sequence length="402" mass="47475">MAEFCKMPEEMVVPILSRLLPKSLMRFKCIHKSWHSLINSPQFISKHLHFHNNLSSSTTILLKRPVMRRTDTLNEKIVCSFLNLHNANDGDEDNLHYDIKDLEFQPSMGLNTRGQFIEIPNEYYYNCAYIIGQCDGIFCLTLYAAKDLVLYNPAIKEFKFLPESCLQDKNIGSVGFGYDPKSEDYILVSVVSYGHGEQYYNDDRLVIDPMRAEVYTMSTDCWREIKIHNLETETTFFWPRHFQVYFKGNCYWLAHEKRKEFITLYDRLEEYYIWEAIVCFDTANRIFHNILVPDCLYEFPMHDLDLAVWHDSIALFGFYRGGSRPFEIWVMDNFDGLNSSWVKQLSVDIAKSPIPLALWERNKILLVFTHTQIALYSFVTETYQYLPLYGASFFRLFLMWIV</sequence>
<dbReference type="OrthoDB" id="1155153at2759"/>